<evidence type="ECO:0000256" key="1">
    <source>
        <dbReference type="ARBA" id="ARBA00022475"/>
    </source>
</evidence>
<feature type="domain" description="Major facilitator superfamily (MFS) profile" evidence="6">
    <location>
        <begin position="209"/>
        <end position="391"/>
    </location>
</feature>
<feature type="transmembrane region" description="Helical" evidence="5">
    <location>
        <begin position="336"/>
        <end position="357"/>
    </location>
</feature>
<evidence type="ECO:0000313" key="7">
    <source>
        <dbReference type="EMBL" id="CCJ79697.1"/>
    </source>
</evidence>
<evidence type="ECO:0000256" key="5">
    <source>
        <dbReference type="SAM" id="Phobius"/>
    </source>
</evidence>
<evidence type="ECO:0000256" key="4">
    <source>
        <dbReference type="ARBA" id="ARBA00023136"/>
    </source>
</evidence>
<keyword evidence="1" id="KW-1003">Cell membrane</keyword>
<feature type="transmembrane region" description="Helical" evidence="5">
    <location>
        <begin position="296"/>
        <end position="315"/>
    </location>
</feature>
<dbReference type="InterPro" id="IPR020846">
    <property type="entry name" value="MFS_dom"/>
</dbReference>
<proteinExistence type="predicted"/>
<keyword evidence="8" id="KW-1185">Reference proteome</keyword>
<feature type="transmembrane region" description="Helical" evidence="5">
    <location>
        <begin position="205"/>
        <end position="229"/>
    </location>
</feature>
<feature type="transmembrane region" description="Helical" evidence="5">
    <location>
        <begin position="129"/>
        <end position="151"/>
    </location>
</feature>
<keyword evidence="3 5" id="KW-1133">Transmembrane helix</keyword>
<dbReference type="PROSITE" id="PS50850">
    <property type="entry name" value="MFS"/>
    <property type="match status" value="1"/>
</dbReference>
<dbReference type="Proteomes" id="UP000009342">
    <property type="component" value="Unassembled WGS sequence"/>
</dbReference>
<keyword evidence="2 5" id="KW-0812">Transmembrane</keyword>
<protein>
    <submittedName>
        <fullName evidence="7">Membrane protein</fullName>
    </submittedName>
</protein>
<reference evidence="8" key="1">
    <citation type="journal article" date="2012" name="PLoS ONE">
        <title>Comparative analysis of genome sequences covering the seven cronobacter species.</title>
        <authorList>
            <person name="Joseph S."/>
            <person name="Desai P."/>
            <person name="Ji Y."/>
            <person name="Cummings C.A."/>
            <person name="Shih R."/>
            <person name="Degoricija L."/>
            <person name="Rico A."/>
            <person name="Brzoska P."/>
            <person name="Hamby S.E."/>
            <person name="Masood N."/>
            <person name="Hariri S."/>
            <person name="Sonbol H."/>
            <person name="Chuzhanova N."/>
            <person name="McClelland M."/>
            <person name="Furtado M.R."/>
            <person name="Forsythe S.J."/>
        </authorList>
    </citation>
    <scope>NUCLEOTIDE SEQUENCE [LARGE SCALE GENOMIC DNA]</scope>
    <source>
        <strain evidence="8">1210</strain>
    </source>
</reference>
<dbReference type="InterPro" id="IPR036259">
    <property type="entry name" value="MFS_trans_sf"/>
</dbReference>
<evidence type="ECO:0000313" key="8">
    <source>
        <dbReference type="Proteomes" id="UP000009342"/>
    </source>
</evidence>
<dbReference type="EMBL" id="CAKZ01000019">
    <property type="protein sequence ID" value="CCJ79697.1"/>
    <property type="molecule type" value="Genomic_DNA"/>
</dbReference>
<name>A0ABM9Q2Y0_9ENTR</name>
<feature type="transmembrane region" description="Helical" evidence="5">
    <location>
        <begin position="272"/>
        <end position="290"/>
    </location>
</feature>
<dbReference type="InterPro" id="IPR011701">
    <property type="entry name" value="MFS"/>
</dbReference>
<feature type="transmembrane region" description="Helical" evidence="5">
    <location>
        <begin position="72"/>
        <end position="91"/>
    </location>
</feature>
<feature type="transmembrane region" description="Helical" evidence="5">
    <location>
        <begin position="97"/>
        <end position="117"/>
    </location>
</feature>
<evidence type="ECO:0000256" key="2">
    <source>
        <dbReference type="ARBA" id="ARBA00022692"/>
    </source>
</evidence>
<dbReference type="Gene3D" id="1.20.1250.20">
    <property type="entry name" value="MFS general substrate transporter like domains"/>
    <property type="match status" value="1"/>
</dbReference>
<evidence type="ECO:0000259" key="6">
    <source>
        <dbReference type="PROSITE" id="PS50850"/>
    </source>
</evidence>
<evidence type="ECO:0000256" key="3">
    <source>
        <dbReference type="ARBA" id="ARBA00022989"/>
    </source>
</evidence>
<feature type="transmembrane region" description="Helical" evidence="5">
    <location>
        <begin position="43"/>
        <end position="65"/>
    </location>
</feature>
<feature type="transmembrane region" description="Helical" evidence="5">
    <location>
        <begin position="163"/>
        <end position="184"/>
    </location>
</feature>
<keyword evidence="4 5" id="KW-0472">Membrane</keyword>
<accession>A0ABM9Q2Y0</accession>
<gene>
    <name evidence="7" type="ORF">BN134_403</name>
</gene>
<dbReference type="Pfam" id="PF07690">
    <property type="entry name" value="MFS_1"/>
    <property type="match status" value="1"/>
</dbReference>
<feature type="transmembrane region" description="Helical" evidence="5">
    <location>
        <begin position="16"/>
        <end position="37"/>
    </location>
</feature>
<comment type="caution">
    <text evidence="7">The sequence shown here is derived from an EMBL/GenBank/DDBJ whole genome shotgun (WGS) entry which is preliminary data.</text>
</comment>
<dbReference type="PANTHER" id="PTHR23534">
    <property type="entry name" value="MFS PERMEASE"/>
    <property type="match status" value="1"/>
</dbReference>
<organism evidence="7 8">
    <name type="scientific">Cronobacter dublinensis 1210</name>
    <dbReference type="NCBI Taxonomy" id="1208656"/>
    <lineage>
        <taxon>Bacteria</taxon>
        <taxon>Pseudomonadati</taxon>
        <taxon>Pseudomonadota</taxon>
        <taxon>Gammaproteobacteria</taxon>
        <taxon>Enterobacterales</taxon>
        <taxon>Enterobacteriaceae</taxon>
        <taxon>Cronobacter</taxon>
    </lineage>
</organism>
<sequence length="391" mass="40749">MKRMPVQVYILSGSQALYQTVSIMMMAVGGLAGQMLATSPELATLPIAAAGLGTLLTIFPASLWMSRAGRRAGFLTGTAAGVVAGMAATAGLYLHSFTLLCAATFLIGIYQAFAQYYRFAAVEVAGSSAGSAAISLVLAGGVVAGVAGPWLARTGRALFTVPFMGSFLLLGMVALAGLLLMSGLTVPSGTHRAQDKKVRQAWFRIIARPAYLTALFSAATGFGIMVLAMTATPLAMQRHGYTLLQSTTVIQLHLLGMFLPSFITGRLIARTGVLNVMLAGTGVLLLYAVLSVSGQGYGTFTAALISVGIGWNFLYIGGTTLLSTAISEPEKGAGQAFNDMSVAVCVLLCSLAAGRLLSTAGWERMNLMLVPWIVACAALLVLMKTLTAKRR</sequence>
<feature type="transmembrane region" description="Helical" evidence="5">
    <location>
        <begin position="369"/>
        <end position="387"/>
    </location>
</feature>
<feature type="transmembrane region" description="Helical" evidence="5">
    <location>
        <begin position="241"/>
        <end position="260"/>
    </location>
</feature>
<dbReference type="SUPFAM" id="SSF103473">
    <property type="entry name" value="MFS general substrate transporter"/>
    <property type="match status" value="1"/>
</dbReference>
<dbReference type="PANTHER" id="PTHR23534:SF1">
    <property type="entry name" value="MAJOR FACILITATOR SUPERFAMILY PROTEIN"/>
    <property type="match status" value="1"/>
</dbReference>